<dbReference type="AlphaFoldDB" id="A0A195AT19"/>
<proteinExistence type="predicted"/>
<feature type="non-terminal residue" evidence="3">
    <location>
        <position position="1"/>
    </location>
</feature>
<organism evidence="3 4">
    <name type="scientific">Atta colombica</name>
    <dbReference type="NCBI Taxonomy" id="520822"/>
    <lineage>
        <taxon>Eukaryota</taxon>
        <taxon>Metazoa</taxon>
        <taxon>Ecdysozoa</taxon>
        <taxon>Arthropoda</taxon>
        <taxon>Hexapoda</taxon>
        <taxon>Insecta</taxon>
        <taxon>Pterygota</taxon>
        <taxon>Neoptera</taxon>
        <taxon>Endopterygota</taxon>
        <taxon>Hymenoptera</taxon>
        <taxon>Apocrita</taxon>
        <taxon>Aculeata</taxon>
        <taxon>Formicoidea</taxon>
        <taxon>Formicidae</taxon>
        <taxon>Myrmicinae</taxon>
        <taxon>Atta</taxon>
    </lineage>
</organism>
<sequence>VIVACCVQICWLIIIVIIIIIIIAIVFRHRDSIKCIFTIQRRASEDSIEASSSLQAISQSPPNLWRTSPSTQI</sequence>
<gene>
    <name evidence="3" type="ORF">ALC53_14249</name>
</gene>
<keyword evidence="2" id="KW-0472">Membrane</keyword>
<feature type="region of interest" description="Disordered" evidence="1">
    <location>
        <begin position="53"/>
        <end position="73"/>
    </location>
</feature>
<keyword evidence="2" id="KW-1133">Transmembrane helix</keyword>
<evidence type="ECO:0000256" key="1">
    <source>
        <dbReference type="SAM" id="MobiDB-lite"/>
    </source>
</evidence>
<dbReference type="Proteomes" id="UP000078540">
    <property type="component" value="Unassembled WGS sequence"/>
</dbReference>
<name>A0A195AT19_9HYME</name>
<evidence type="ECO:0000313" key="4">
    <source>
        <dbReference type="Proteomes" id="UP000078540"/>
    </source>
</evidence>
<feature type="transmembrane region" description="Helical" evidence="2">
    <location>
        <begin position="6"/>
        <end position="27"/>
    </location>
</feature>
<reference evidence="3 4" key="1">
    <citation type="submission" date="2015-09" db="EMBL/GenBank/DDBJ databases">
        <title>Atta colombica WGS genome.</title>
        <authorList>
            <person name="Nygaard S."/>
            <person name="Hu H."/>
            <person name="Boomsma J."/>
            <person name="Zhang G."/>
        </authorList>
    </citation>
    <scope>NUCLEOTIDE SEQUENCE [LARGE SCALE GENOMIC DNA]</scope>
    <source>
        <strain evidence="3">Treedump-2</strain>
        <tissue evidence="3">Whole body</tissue>
    </source>
</reference>
<keyword evidence="4" id="KW-1185">Reference proteome</keyword>
<evidence type="ECO:0000256" key="2">
    <source>
        <dbReference type="SAM" id="Phobius"/>
    </source>
</evidence>
<dbReference type="EMBL" id="KQ976746">
    <property type="protein sequence ID" value="KYM75341.1"/>
    <property type="molecule type" value="Genomic_DNA"/>
</dbReference>
<evidence type="ECO:0000313" key="3">
    <source>
        <dbReference type="EMBL" id="KYM75341.1"/>
    </source>
</evidence>
<accession>A0A195AT19</accession>
<keyword evidence="2" id="KW-0812">Transmembrane</keyword>
<protein>
    <submittedName>
        <fullName evidence="3">Uncharacterized protein</fullName>
    </submittedName>
</protein>